<dbReference type="Proteomes" id="UP000887566">
    <property type="component" value="Unplaced"/>
</dbReference>
<sequence length="380" mass="42510">MIGFSRGYSTDGNRKSAADVIMYITDEVEQISPNDVTNARNYIYETTDLNMPHVVVVAINTADSTAHATFDNMQSVDMDLAVFAIESYDMLNTTVVNGADYEVDRINNYVCGLLPQSLPMYCVPGQRTTTTAPPTVPPAAQCYAMDIIFVVDMSQSPNNGQLKRRDKKLVHQLGSDIKTRTVPFNYPQFIENFQNQKNILKNIIDTFPNGHYGPPVGAQFAEVSFYDTNTDFAFNLSSANTPSGYEVVIEKMLPYMGDTFIEVGLTAVRDKMLDASRGYRSNVPTIVLLFSDGNDNSASHPIPIAEQLIQKGVSIFALYNNAPDSSPNIELLRQITQNNSRVVPLDQYHTLRQSLYDIINHFIKTTGFNPCHRKHLQYEV</sequence>
<evidence type="ECO:0000313" key="2">
    <source>
        <dbReference type="Proteomes" id="UP000887566"/>
    </source>
</evidence>
<dbReference type="PANTHER" id="PTHR22588">
    <property type="entry name" value="VWFA DOMAIN-CONTAINING PROTEIN"/>
    <property type="match status" value="1"/>
</dbReference>
<dbReference type="PANTHER" id="PTHR22588:SF3">
    <property type="entry name" value="VWFA DOMAIN-CONTAINING PROTEIN"/>
    <property type="match status" value="1"/>
</dbReference>
<dbReference type="Gene3D" id="3.40.50.410">
    <property type="entry name" value="von Willebrand factor, type A domain"/>
    <property type="match status" value="1"/>
</dbReference>
<dbReference type="InterPro" id="IPR052229">
    <property type="entry name" value="Collagen-VI/PIF"/>
</dbReference>
<proteinExistence type="predicted"/>
<accession>A0A914UHT5</accession>
<dbReference type="SMART" id="SM00327">
    <property type="entry name" value="VWA"/>
    <property type="match status" value="1"/>
</dbReference>
<name>A0A914UHT5_9BILA</name>
<dbReference type="InterPro" id="IPR002035">
    <property type="entry name" value="VWF_A"/>
</dbReference>
<dbReference type="AlphaFoldDB" id="A0A914UHT5"/>
<reference evidence="3" key="1">
    <citation type="submission" date="2022-11" db="UniProtKB">
        <authorList>
            <consortium name="WormBaseParasite"/>
        </authorList>
    </citation>
    <scope>IDENTIFICATION</scope>
</reference>
<organism evidence="2 3">
    <name type="scientific">Plectus sambesii</name>
    <dbReference type="NCBI Taxonomy" id="2011161"/>
    <lineage>
        <taxon>Eukaryota</taxon>
        <taxon>Metazoa</taxon>
        <taxon>Ecdysozoa</taxon>
        <taxon>Nematoda</taxon>
        <taxon>Chromadorea</taxon>
        <taxon>Plectida</taxon>
        <taxon>Plectina</taxon>
        <taxon>Plectoidea</taxon>
        <taxon>Plectidae</taxon>
        <taxon>Plectus</taxon>
    </lineage>
</organism>
<dbReference type="InterPro" id="IPR036465">
    <property type="entry name" value="vWFA_dom_sf"/>
</dbReference>
<dbReference type="WBParaSite" id="PSAMB.scaffold1014size37169.g10308.t1">
    <property type="protein sequence ID" value="PSAMB.scaffold1014size37169.g10308.t1"/>
    <property type="gene ID" value="PSAMB.scaffold1014size37169.g10308"/>
</dbReference>
<feature type="domain" description="VWFA" evidence="1">
    <location>
        <begin position="146"/>
        <end position="359"/>
    </location>
</feature>
<protein>
    <submittedName>
        <fullName evidence="3">VWFA domain-containing protein</fullName>
    </submittedName>
</protein>
<dbReference type="PROSITE" id="PS50234">
    <property type="entry name" value="VWFA"/>
    <property type="match status" value="1"/>
</dbReference>
<dbReference type="SUPFAM" id="SSF53300">
    <property type="entry name" value="vWA-like"/>
    <property type="match status" value="1"/>
</dbReference>
<keyword evidence="2" id="KW-1185">Reference proteome</keyword>
<dbReference type="Pfam" id="PF00092">
    <property type="entry name" value="VWA"/>
    <property type="match status" value="1"/>
</dbReference>
<evidence type="ECO:0000259" key="1">
    <source>
        <dbReference type="PROSITE" id="PS50234"/>
    </source>
</evidence>
<evidence type="ECO:0000313" key="3">
    <source>
        <dbReference type="WBParaSite" id="PSAMB.scaffold1014size37169.g10308.t1"/>
    </source>
</evidence>